<dbReference type="RefSeq" id="WP_376894407.1">
    <property type="nucleotide sequence ID" value="NZ_JBHULS010000005.1"/>
</dbReference>
<comment type="similarity">
    <text evidence="1">Belongs to the bacterial sugar transferase family.</text>
</comment>
<name>A0ABW5KWE2_9FLAO</name>
<dbReference type="Pfam" id="PF02397">
    <property type="entry name" value="Bac_transf"/>
    <property type="match status" value="1"/>
</dbReference>
<evidence type="ECO:0000259" key="3">
    <source>
        <dbReference type="Pfam" id="PF02397"/>
    </source>
</evidence>
<proteinExistence type="inferred from homology"/>
<accession>A0ABW5KWE2</accession>
<dbReference type="InterPro" id="IPR003362">
    <property type="entry name" value="Bact_transf"/>
</dbReference>
<keyword evidence="4" id="KW-0808">Transferase</keyword>
<keyword evidence="2" id="KW-0812">Transmembrane</keyword>
<dbReference type="PANTHER" id="PTHR30576:SF0">
    <property type="entry name" value="UNDECAPRENYL-PHOSPHATE N-ACETYLGALACTOSAMINYL 1-PHOSPHATE TRANSFERASE-RELATED"/>
    <property type="match status" value="1"/>
</dbReference>
<dbReference type="PANTHER" id="PTHR30576">
    <property type="entry name" value="COLANIC BIOSYNTHESIS UDP-GLUCOSE LIPID CARRIER TRANSFERASE"/>
    <property type="match status" value="1"/>
</dbReference>
<reference evidence="5" key="1">
    <citation type="journal article" date="2019" name="Int. J. Syst. Evol. Microbiol.">
        <title>The Global Catalogue of Microorganisms (GCM) 10K type strain sequencing project: providing services to taxonomists for standard genome sequencing and annotation.</title>
        <authorList>
            <consortium name="The Broad Institute Genomics Platform"/>
            <consortium name="The Broad Institute Genome Sequencing Center for Infectious Disease"/>
            <person name="Wu L."/>
            <person name="Ma J."/>
        </authorList>
    </citation>
    <scope>NUCLEOTIDE SEQUENCE [LARGE SCALE GENOMIC DNA]</scope>
    <source>
        <strain evidence="5">KCTC 42587</strain>
    </source>
</reference>
<keyword evidence="2" id="KW-1133">Transmembrane helix</keyword>
<dbReference type="Proteomes" id="UP001597472">
    <property type="component" value="Unassembled WGS sequence"/>
</dbReference>
<keyword evidence="5" id="KW-1185">Reference proteome</keyword>
<evidence type="ECO:0000313" key="4">
    <source>
        <dbReference type="EMBL" id="MFD2552358.1"/>
    </source>
</evidence>
<organism evidence="4 5">
    <name type="scientific">Bizionia sediminis</name>
    <dbReference type="NCBI Taxonomy" id="1737064"/>
    <lineage>
        <taxon>Bacteria</taxon>
        <taxon>Pseudomonadati</taxon>
        <taxon>Bacteroidota</taxon>
        <taxon>Flavobacteriia</taxon>
        <taxon>Flavobacteriales</taxon>
        <taxon>Flavobacteriaceae</taxon>
        <taxon>Bizionia</taxon>
    </lineage>
</organism>
<evidence type="ECO:0000256" key="2">
    <source>
        <dbReference type="SAM" id="Phobius"/>
    </source>
</evidence>
<sequence>MITKELEYIKQPAKQPVNTAATPAAAFVVNTPLDTTATALLKASFEWLFALLVSVFVVSWLVPILGLCIVIDSKGPIFFKQRRSGLRGREFNCIKLRSMRPHKHANDFNTGPDKSQMTRFGAWLRRTNLDELPQFWHVLTGQMAVVGPRPHMLEHDKYYAQTIPNYNLRYTVKPGITGWAQINGYRGDITISGGMLPRIQHDLYYIQNYSFWLDLKIMIMTACCKNYYATKRAKNKG</sequence>
<feature type="domain" description="Bacterial sugar transferase" evidence="3">
    <location>
        <begin position="42"/>
        <end position="222"/>
    </location>
</feature>
<gene>
    <name evidence="4" type="ORF">ACFSQP_11065</name>
</gene>
<keyword evidence="2" id="KW-0472">Membrane</keyword>
<feature type="transmembrane region" description="Helical" evidence="2">
    <location>
        <begin position="47"/>
        <end position="71"/>
    </location>
</feature>
<comment type="caution">
    <text evidence="4">The sequence shown here is derived from an EMBL/GenBank/DDBJ whole genome shotgun (WGS) entry which is preliminary data.</text>
</comment>
<dbReference type="EMBL" id="JBHULS010000005">
    <property type="protein sequence ID" value="MFD2552358.1"/>
    <property type="molecule type" value="Genomic_DNA"/>
</dbReference>
<dbReference type="GO" id="GO:0016740">
    <property type="term" value="F:transferase activity"/>
    <property type="evidence" value="ECO:0007669"/>
    <property type="project" value="UniProtKB-KW"/>
</dbReference>
<evidence type="ECO:0000256" key="1">
    <source>
        <dbReference type="ARBA" id="ARBA00006464"/>
    </source>
</evidence>
<protein>
    <submittedName>
        <fullName evidence="4">Sugar transferase</fullName>
    </submittedName>
</protein>
<evidence type="ECO:0000313" key="5">
    <source>
        <dbReference type="Proteomes" id="UP001597472"/>
    </source>
</evidence>